<dbReference type="GO" id="GO:0030288">
    <property type="term" value="C:outer membrane-bounded periplasmic space"/>
    <property type="evidence" value="ECO:0007669"/>
    <property type="project" value="TreeGrafter"/>
</dbReference>
<dbReference type="Pfam" id="PF13343">
    <property type="entry name" value="SBP_bac_6"/>
    <property type="match status" value="1"/>
</dbReference>
<comment type="caution">
    <text evidence="2">The sequence shown here is derived from an EMBL/GenBank/DDBJ whole genome shotgun (WGS) entry which is preliminary data.</text>
</comment>
<accession>A0A6I3S7I9</accession>
<dbReference type="PIRSF" id="PIRSF002825">
    <property type="entry name" value="CfbpA"/>
    <property type="match status" value="1"/>
</dbReference>
<dbReference type="AlphaFoldDB" id="A0A6I3S7I9"/>
<dbReference type="PANTHER" id="PTHR30006">
    <property type="entry name" value="THIAMINE-BINDING PERIPLASMIC PROTEIN-RELATED"/>
    <property type="match status" value="1"/>
</dbReference>
<dbReference type="EMBL" id="WNCL01000029">
    <property type="protein sequence ID" value="MTU43782.1"/>
    <property type="molecule type" value="Genomic_DNA"/>
</dbReference>
<dbReference type="GO" id="GO:0015888">
    <property type="term" value="P:thiamine transport"/>
    <property type="evidence" value="ECO:0007669"/>
    <property type="project" value="TreeGrafter"/>
</dbReference>
<evidence type="ECO:0000313" key="3">
    <source>
        <dbReference type="Proteomes" id="UP000462362"/>
    </source>
</evidence>
<gene>
    <name evidence="2" type="ORF">GMD42_09155</name>
</gene>
<dbReference type="CDD" id="cd13544">
    <property type="entry name" value="PBP2_Fbp_like_1"/>
    <property type="match status" value="1"/>
</dbReference>
<evidence type="ECO:0000256" key="1">
    <source>
        <dbReference type="ARBA" id="ARBA00022729"/>
    </source>
</evidence>
<dbReference type="Proteomes" id="UP000462362">
    <property type="component" value="Unassembled WGS sequence"/>
</dbReference>
<dbReference type="InterPro" id="IPR001188">
    <property type="entry name" value="Sperm_putr-bd"/>
</dbReference>
<keyword evidence="1" id="KW-0732">Signal</keyword>
<dbReference type="GO" id="GO:0030975">
    <property type="term" value="F:thiamine binding"/>
    <property type="evidence" value="ECO:0007669"/>
    <property type="project" value="TreeGrafter"/>
</dbReference>
<protein>
    <submittedName>
        <fullName evidence="2">Extracellular solute-binding protein</fullName>
    </submittedName>
</protein>
<dbReference type="PRINTS" id="PR00909">
    <property type="entry name" value="SPERMDNBNDNG"/>
</dbReference>
<sequence length="332" mass="36949">MKFVTKFAASLAALGLSFNVLAAELNVYASMPEKYASQVLEQFTKDTGIKVNFLRLSSGEVLSRLQAEKSNPQVDVLLGGPADYLEVAKNEGLTAPYKPKGSDFIPAEFKDPQNYWTGIGIMPLAFITNNNFLKKNNLKAPTSWQDFLKPEYKEGLILADARTSGTATERLFSLERVFGRQGSIDFQKKLHKNVQMYTKSGAWPALRVGDGLAAAAMVYLPDALDIVQLGYPVTISYPKEGVTFGIEVVSLVKGAKHPKEAKEFLDWATSPKLAEFLIKNKIRYVPTRTDVKVDDPVLDLKNIRMLSVPLSEKGRLREQLTKDWIDQVLQAK</sequence>
<organism evidence="2 3">
    <name type="scientific">Parasutterella excrementihominis</name>
    <dbReference type="NCBI Taxonomy" id="487175"/>
    <lineage>
        <taxon>Bacteria</taxon>
        <taxon>Pseudomonadati</taxon>
        <taxon>Pseudomonadota</taxon>
        <taxon>Betaproteobacteria</taxon>
        <taxon>Burkholderiales</taxon>
        <taxon>Sutterellaceae</taxon>
        <taxon>Parasutterella</taxon>
    </lineage>
</organism>
<name>A0A6I3S7I9_9BURK</name>
<dbReference type="SUPFAM" id="SSF53850">
    <property type="entry name" value="Periplasmic binding protein-like II"/>
    <property type="match status" value="1"/>
</dbReference>
<dbReference type="InterPro" id="IPR026045">
    <property type="entry name" value="Ferric-bd"/>
</dbReference>
<proteinExistence type="predicted"/>
<dbReference type="GO" id="GO:0030976">
    <property type="term" value="F:thiamine pyrophosphate binding"/>
    <property type="evidence" value="ECO:0007669"/>
    <property type="project" value="TreeGrafter"/>
</dbReference>
<dbReference type="PANTHER" id="PTHR30006:SF2">
    <property type="entry name" value="ABC TRANSPORTER SUBSTRATE-BINDING PROTEIN"/>
    <property type="match status" value="1"/>
</dbReference>
<dbReference type="GO" id="GO:0019808">
    <property type="term" value="F:polyamine binding"/>
    <property type="evidence" value="ECO:0007669"/>
    <property type="project" value="InterPro"/>
</dbReference>
<evidence type="ECO:0000313" key="2">
    <source>
        <dbReference type="EMBL" id="MTU43782.1"/>
    </source>
</evidence>
<dbReference type="Gene3D" id="3.40.190.10">
    <property type="entry name" value="Periplasmic binding protein-like II"/>
    <property type="match status" value="2"/>
</dbReference>
<dbReference type="GO" id="GO:0015846">
    <property type="term" value="P:polyamine transport"/>
    <property type="evidence" value="ECO:0007669"/>
    <property type="project" value="InterPro"/>
</dbReference>
<reference evidence="2 3" key="1">
    <citation type="journal article" date="2019" name="Nat. Med.">
        <title>A library of human gut bacterial isolates paired with longitudinal multiomics data enables mechanistic microbiome research.</title>
        <authorList>
            <person name="Poyet M."/>
            <person name="Groussin M."/>
            <person name="Gibbons S.M."/>
            <person name="Avila-Pacheco J."/>
            <person name="Jiang X."/>
            <person name="Kearney S.M."/>
            <person name="Perrotta A.R."/>
            <person name="Berdy B."/>
            <person name="Zhao S."/>
            <person name="Lieberman T.D."/>
            <person name="Swanson P.K."/>
            <person name="Smith M."/>
            <person name="Roesemann S."/>
            <person name="Alexander J.E."/>
            <person name="Rich S.A."/>
            <person name="Livny J."/>
            <person name="Vlamakis H."/>
            <person name="Clish C."/>
            <person name="Bullock K."/>
            <person name="Deik A."/>
            <person name="Scott J."/>
            <person name="Pierce K.A."/>
            <person name="Xavier R.J."/>
            <person name="Alm E.J."/>
        </authorList>
    </citation>
    <scope>NUCLEOTIDE SEQUENCE [LARGE SCALE GENOMIC DNA]</scope>
    <source>
        <strain evidence="2 3">BIOML-A2</strain>
    </source>
</reference>